<dbReference type="SUPFAM" id="SSF55961">
    <property type="entry name" value="Bet v1-like"/>
    <property type="match status" value="1"/>
</dbReference>
<evidence type="ECO:0000313" key="2">
    <source>
        <dbReference type="Proteomes" id="UP001589810"/>
    </source>
</evidence>
<evidence type="ECO:0000313" key="1">
    <source>
        <dbReference type="EMBL" id="MFC0543105.1"/>
    </source>
</evidence>
<comment type="caution">
    <text evidence="1">The sequence shown here is derived from an EMBL/GenBank/DDBJ whole genome shotgun (WGS) entry which is preliminary data.</text>
</comment>
<accession>A0ABV6MT97</accession>
<keyword evidence="2" id="KW-1185">Reference proteome</keyword>
<gene>
    <name evidence="1" type="ORF">ACFFH7_16515</name>
</gene>
<organism evidence="1 2">
    <name type="scientific">Kutzneria chonburiensis</name>
    <dbReference type="NCBI Taxonomy" id="1483604"/>
    <lineage>
        <taxon>Bacteria</taxon>
        <taxon>Bacillati</taxon>
        <taxon>Actinomycetota</taxon>
        <taxon>Actinomycetes</taxon>
        <taxon>Pseudonocardiales</taxon>
        <taxon>Pseudonocardiaceae</taxon>
        <taxon>Kutzneria</taxon>
    </lineage>
</organism>
<proteinExistence type="predicted"/>
<dbReference type="EMBL" id="JBHLUD010000004">
    <property type="protein sequence ID" value="MFC0543105.1"/>
    <property type="molecule type" value="Genomic_DNA"/>
</dbReference>
<protein>
    <submittedName>
        <fullName evidence="1">SRPBCC family protein</fullName>
    </submittedName>
</protein>
<dbReference type="RefSeq" id="WP_273941502.1">
    <property type="nucleotide sequence ID" value="NZ_CP097263.1"/>
</dbReference>
<reference evidence="1 2" key="1">
    <citation type="submission" date="2024-09" db="EMBL/GenBank/DDBJ databases">
        <authorList>
            <person name="Sun Q."/>
            <person name="Mori K."/>
        </authorList>
    </citation>
    <scope>NUCLEOTIDE SEQUENCE [LARGE SCALE GENOMIC DNA]</scope>
    <source>
        <strain evidence="1 2">TBRC 1432</strain>
    </source>
</reference>
<dbReference type="Gene3D" id="3.30.530.20">
    <property type="match status" value="1"/>
</dbReference>
<dbReference type="Pfam" id="PF10604">
    <property type="entry name" value="Polyketide_cyc2"/>
    <property type="match status" value="1"/>
</dbReference>
<dbReference type="InterPro" id="IPR023393">
    <property type="entry name" value="START-like_dom_sf"/>
</dbReference>
<dbReference type="InterPro" id="IPR019587">
    <property type="entry name" value="Polyketide_cyclase/dehydratase"/>
</dbReference>
<dbReference type="Proteomes" id="UP001589810">
    <property type="component" value="Unassembled WGS sequence"/>
</dbReference>
<sequence>MNEESIEIPASPEQVWAAITTDSGAWSFQVDVDGDTARLHREPFAPDAEATVTAWEPPHRFAYEDPSFATEILVTARDQGSCVVRVVSSLRVEGEGWDDIAEQASKGWGMTLHVLRCYATHFAGQPSAAVDLIRPVEQADITNLPVDGVIEHQDPSFTLLRTTSGMFAVSCFSMDAVTLSVNVTGRLYGPDAQARAATEHRRWQDWLARL</sequence>
<name>A0ABV6MT97_9PSEU</name>